<proteinExistence type="predicted"/>
<keyword evidence="3" id="KW-1185">Reference proteome</keyword>
<dbReference type="PANTHER" id="PTHR39600:SF1">
    <property type="entry name" value="PEPTIDASE INHIBITOR I78 FAMILY PROTEIN"/>
    <property type="match status" value="1"/>
</dbReference>
<sequence>MSIAVKPLALALASCLALAACNQQAGESEDDFEIVVPTASPTPAVEPGTVTDPAASTCGAPDGAEFVGQTDTPEVRDRITAALGEKAPAGIRFVTPNDVVTMDNRADRLNVMIDTTGVIRDLRCG</sequence>
<dbReference type="PROSITE" id="PS51257">
    <property type="entry name" value="PROKAR_LIPOPROTEIN"/>
    <property type="match status" value="1"/>
</dbReference>
<name>A0A7Y9XW12_9SPHN</name>
<dbReference type="Pfam" id="PF11720">
    <property type="entry name" value="Inhibitor_I78"/>
    <property type="match status" value="1"/>
</dbReference>
<reference evidence="2 3" key="1">
    <citation type="submission" date="2020-07" db="EMBL/GenBank/DDBJ databases">
        <title>Genomic Encyclopedia of Type Strains, Phase IV (KMG-IV): sequencing the most valuable type-strain genomes for metagenomic binning, comparative biology and taxonomic classification.</title>
        <authorList>
            <person name="Goeker M."/>
        </authorList>
    </citation>
    <scope>NUCLEOTIDE SEQUENCE [LARGE SCALE GENOMIC DNA]</scope>
    <source>
        <strain evidence="2 3">DSM 29043</strain>
    </source>
</reference>
<evidence type="ECO:0000256" key="1">
    <source>
        <dbReference type="SAM" id="SignalP"/>
    </source>
</evidence>
<feature type="signal peptide" evidence="1">
    <location>
        <begin position="1"/>
        <end position="19"/>
    </location>
</feature>
<dbReference type="RefSeq" id="WP_179406073.1">
    <property type="nucleotide sequence ID" value="NZ_BMGF01000001.1"/>
</dbReference>
<protein>
    <recommendedName>
        <fullName evidence="4">Peptidase inhibitor I78 family protein</fullName>
    </recommendedName>
</protein>
<gene>
    <name evidence="2" type="ORF">FHS75_000428</name>
</gene>
<organism evidence="2 3">
    <name type="scientific">Novosphingobium marinum</name>
    <dbReference type="NCBI Taxonomy" id="1514948"/>
    <lineage>
        <taxon>Bacteria</taxon>
        <taxon>Pseudomonadati</taxon>
        <taxon>Pseudomonadota</taxon>
        <taxon>Alphaproteobacteria</taxon>
        <taxon>Sphingomonadales</taxon>
        <taxon>Sphingomonadaceae</taxon>
        <taxon>Novosphingobium</taxon>
    </lineage>
</organism>
<dbReference type="Proteomes" id="UP000522081">
    <property type="component" value="Unassembled WGS sequence"/>
</dbReference>
<dbReference type="PANTHER" id="PTHR39600">
    <property type="entry name" value="PEPTIDASE INHIBITOR I78 FAMILY PROTEIN"/>
    <property type="match status" value="1"/>
</dbReference>
<keyword evidence="1" id="KW-0732">Signal</keyword>
<comment type="caution">
    <text evidence="2">The sequence shown here is derived from an EMBL/GenBank/DDBJ whole genome shotgun (WGS) entry which is preliminary data.</text>
</comment>
<evidence type="ECO:0008006" key="4">
    <source>
        <dbReference type="Google" id="ProtNLM"/>
    </source>
</evidence>
<dbReference type="Gene3D" id="3.30.10.10">
    <property type="entry name" value="Trypsin Inhibitor V, subunit A"/>
    <property type="match status" value="1"/>
</dbReference>
<evidence type="ECO:0000313" key="3">
    <source>
        <dbReference type="Proteomes" id="UP000522081"/>
    </source>
</evidence>
<dbReference type="AlphaFoldDB" id="A0A7Y9XW12"/>
<accession>A0A7Y9XW12</accession>
<feature type="chain" id="PRO_5030865310" description="Peptidase inhibitor I78 family protein" evidence="1">
    <location>
        <begin position="20"/>
        <end position="125"/>
    </location>
</feature>
<evidence type="ECO:0000313" key="2">
    <source>
        <dbReference type="EMBL" id="NYH94123.1"/>
    </source>
</evidence>
<dbReference type="InterPro" id="IPR021719">
    <property type="entry name" value="Prot_inh_I78"/>
</dbReference>
<dbReference type="EMBL" id="JACBZF010000001">
    <property type="protein sequence ID" value="NYH94123.1"/>
    <property type="molecule type" value="Genomic_DNA"/>
</dbReference>